<keyword evidence="7 8" id="KW-0092">Biotin</keyword>
<evidence type="ECO:0000259" key="9">
    <source>
        <dbReference type="PROSITE" id="PS50968"/>
    </source>
</evidence>
<evidence type="ECO:0000256" key="5">
    <source>
        <dbReference type="ARBA" id="ARBA00023098"/>
    </source>
</evidence>
<evidence type="ECO:0000256" key="2">
    <source>
        <dbReference type="ARBA" id="ARBA00017562"/>
    </source>
</evidence>
<dbReference type="PANTHER" id="PTHR45266">
    <property type="entry name" value="OXALOACETATE DECARBOXYLASE ALPHA CHAIN"/>
    <property type="match status" value="1"/>
</dbReference>
<dbReference type="PROSITE" id="PS00188">
    <property type="entry name" value="BIOTIN"/>
    <property type="match status" value="1"/>
</dbReference>
<dbReference type="NCBIfam" id="NF005457">
    <property type="entry name" value="PRK07051.1"/>
    <property type="match status" value="1"/>
</dbReference>
<keyword evidence="11" id="KW-1185">Reference proteome</keyword>
<evidence type="ECO:0000256" key="6">
    <source>
        <dbReference type="ARBA" id="ARBA00023160"/>
    </source>
</evidence>
<evidence type="ECO:0000313" key="10">
    <source>
        <dbReference type="EMBL" id="EFO79522.1"/>
    </source>
</evidence>
<dbReference type="GO" id="GO:0003989">
    <property type="term" value="F:acetyl-CoA carboxylase activity"/>
    <property type="evidence" value="ECO:0007669"/>
    <property type="project" value="InterPro"/>
</dbReference>
<dbReference type="STRING" id="765420.OSCT_2648"/>
<dbReference type="UniPathway" id="UPA00094"/>
<dbReference type="InterPro" id="IPR000089">
    <property type="entry name" value="Biotin_lipoyl"/>
</dbReference>
<keyword evidence="4 8" id="KW-0276">Fatty acid metabolism</keyword>
<dbReference type="PROSITE" id="PS50968">
    <property type="entry name" value="BIOTINYL_LIPOYL"/>
    <property type="match status" value="1"/>
</dbReference>
<dbReference type="CDD" id="cd06850">
    <property type="entry name" value="biotinyl_domain"/>
    <property type="match status" value="1"/>
</dbReference>
<dbReference type="Pfam" id="PF00364">
    <property type="entry name" value="Biotin_lipoyl"/>
    <property type="match status" value="1"/>
</dbReference>
<evidence type="ECO:0000256" key="1">
    <source>
        <dbReference type="ARBA" id="ARBA00005194"/>
    </source>
</evidence>
<comment type="caution">
    <text evidence="10">The sequence shown here is derived from an EMBL/GenBank/DDBJ whole genome shotgun (WGS) entry which is preliminary data.</text>
</comment>
<keyword evidence="6 8" id="KW-0275">Fatty acid biosynthesis</keyword>
<proteinExistence type="predicted"/>
<dbReference type="GO" id="GO:0006633">
    <property type="term" value="P:fatty acid biosynthetic process"/>
    <property type="evidence" value="ECO:0007669"/>
    <property type="project" value="UniProtKB-UniPathway"/>
</dbReference>
<keyword evidence="3 8" id="KW-0444">Lipid biosynthesis</keyword>
<dbReference type="SUPFAM" id="SSF51230">
    <property type="entry name" value="Single hybrid motif"/>
    <property type="match status" value="1"/>
</dbReference>
<evidence type="ECO:0000313" key="11">
    <source>
        <dbReference type="Proteomes" id="UP000054010"/>
    </source>
</evidence>
<reference evidence="10 11" key="1">
    <citation type="journal article" date="2011" name="J. Bacteriol.">
        <title>Draft genome sequence of the anoxygenic filamentous phototrophic bacterium Oscillochloris trichoides subsp. DG-6.</title>
        <authorList>
            <person name="Kuznetsov B.B."/>
            <person name="Ivanovsky R.N."/>
            <person name="Keppen O.I."/>
            <person name="Sukhacheva M.V."/>
            <person name="Bumazhkin B.K."/>
            <person name="Patutina E.O."/>
            <person name="Beletsky A.V."/>
            <person name="Mardanov A.V."/>
            <person name="Baslerov R.V."/>
            <person name="Panteleeva A.N."/>
            <person name="Kolganova T.V."/>
            <person name="Ravin N.V."/>
            <person name="Skryabin K.G."/>
        </authorList>
    </citation>
    <scope>NUCLEOTIDE SEQUENCE [LARGE SCALE GENOMIC DNA]</scope>
    <source>
        <strain evidence="10 11">DG-6</strain>
    </source>
</reference>
<dbReference type="PANTHER" id="PTHR45266:SF3">
    <property type="entry name" value="OXALOACETATE DECARBOXYLASE ALPHA CHAIN"/>
    <property type="match status" value="1"/>
</dbReference>
<dbReference type="AlphaFoldDB" id="E1IH47"/>
<dbReference type="InterPro" id="IPR011053">
    <property type="entry name" value="Single_hybrid_motif"/>
</dbReference>
<dbReference type="EMBL" id="ADVR01000112">
    <property type="protein sequence ID" value="EFO79522.1"/>
    <property type="molecule type" value="Genomic_DNA"/>
</dbReference>
<evidence type="ECO:0000256" key="7">
    <source>
        <dbReference type="ARBA" id="ARBA00023267"/>
    </source>
</evidence>
<organism evidence="10 11">
    <name type="scientific">Oscillochloris trichoides DG-6</name>
    <dbReference type="NCBI Taxonomy" id="765420"/>
    <lineage>
        <taxon>Bacteria</taxon>
        <taxon>Bacillati</taxon>
        <taxon>Chloroflexota</taxon>
        <taxon>Chloroflexia</taxon>
        <taxon>Chloroflexales</taxon>
        <taxon>Chloroflexineae</taxon>
        <taxon>Oscillochloridaceae</taxon>
        <taxon>Oscillochloris</taxon>
    </lineage>
</organism>
<dbReference type="PRINTS" id="PR01071">
    <property type="entry name" value="ACOABIOTINCC"/>
</dbReference>
<accession>E1IH47</accession>
<dbReference type="GO" id="GO:0009317">
    <property type="term" value="C:acetyl-CoA carboxylase complex"/>
    <property type="evidence" value="ECO:0007669"/>
    <property type="project" value="InterPro"/>
</dbReference>
<dbReference type="OrthoDB" id="9811735at2"/>
<dbReference type="Gene3D" id="2.40.50.100">
    <property type="match status" value="1"/>
</dbReference>
<protein>
    <recommendedName>
        <fullName evidence="2 8">Biotin carboxyl carrier protein of acetyl-CoA carboxylase</fullName>
    </recommendedName>
</protein>
<sequence length="175" mass="18445">MINATNTESSENADDFGLSAVRELLRLMNQTDITEILIERGDTKLHVKRGTTVQIAAVPHAPVAQTLAPTVAAMAPHPMPMPVAAAPAPAEVAVPAGHTITAPMVGTFYASPSPKDAPFVQEGDSIQVGDSVGIIEAMKMMNEIESDVAGRIIRILVTNGQPVEYGQPLMVVEPV</sequence>
<dbReference type="InterPro" id="IPR050709">
    <property type="entry name" value="Biotin_Carboxyl_Carrier/Decarb"/>
</dbReference>
<gene>
    <name evidence="10" type="ORF">OSCT_2648</name>
</gene>
<name>E1IH47_9CHLR</name>
<dbReference type="eggNOG" id="COG0511">
    <property type="taxonomic scope" value="Bacteria"/>
</dbReference>
<dbReference type="InterPro" id="IPR001882">
    <property type="entry name" value="Biotin_BS"/>
</dbReference>
<evidence type="ECO:0000256" key="4">
    <source>
        <dbReference type="ARBA" id="ARBA00022832"/>
    </source>
</evidence>
<dbReference type="FunFam" id="2.40.50.100:FF:000003">
    <property type="entry name" value="Acetyl-CoA carboxylase biotin carboxyl carrier protein"/>
    <property type="match status" value="1"/>
</dbReference>
<evidence type="ECO:0000256" key="3">
    <source>
        <dbReference type="ARBA" id="ARBA00022516"/>
    </source>
</evidence>
<comment type="pathway">
    <text evidence="1 8">Lipid metabolism; fatty acid biosynthesis.</text>
</comment>
<dbReference type="HOGENOM" id="CLU_016733_3_0_0"/>
<comment type="function">
    <text evidence="8">This protein is a component of the acetyl coenzyme A carboxylase complex; first, biotin carboxylase catalyzes the carboxylation of the carrier protein and then the transcarboxylase transfers the carboxyl group to form malonyl-CoA.</text>
</comment>
<keyword evidence="5 8" id="KW-0443">Lipid metabolism</keyword>
<dbReference type="NCBIfam" id="TIGR00531">
    <property type="entry name" value="BCCP"/>
    <property type="match status" value="1"/>
</dbReference>
<dbReference type="InterPro" id="IPR001249">
    <property type="entry name" value="AcCoA_biotinCC"/>
</dbReference>
<dbReference type="Proteomes" id="UP000054010">
    <property type="component" value="Unassembled WGS sequence"/>
</dbReference>
<feature type="domain" description="Lipoyl-binding" evidence="9">
    <location>
        <begin position="97"/>
        <end position="173"/>
    </location>
</feature>
<evidence type="ECO:0000256" key="8">
    <source>
        <dbReference type="RuleBase" id="RU364072"/>
    </source>
</evidence>